<name>A0ABX5XQ61_9BACT</name>
<dbReference type="EMBL" id="CP036432">
    <property type="protein sequence ID" value="QDV83792.1"/>
    <property type="molecule type" value="Genomic_DNA"/>
</dbReference>
<keyword evidence="2" id="KW-0472">Membrane</keyword>
<evidence type="ECO:0000313" key="3">
    <source>
        <dbReference type="EMBL" id="QDV83792.1"/>
    </source>
</evidence>
<dbReference type="Proteomes" id="UP000318081">
    <property type="component" value="Chromosome"/>
</dbReference>
<keyword evidence="2" id="KW-0812">Transmembrane</keyword>
<evidence type="ECO:0000313" key="4">
    <source>
        <dbReference type="Proteomes" id="UP000318081"/>
    </source>
</evidence>
<keyword evidence="2" id="KW-1133">Transmembrane helix</keyword>
<feature type="compositionally biased region" description="Polar residues" evidence="1">
    <location>
        <begin position="122"/>
        <end position="133"/>
    </location>
</feature>
<keyword evidence="4" id="KW-1185">Reference proteome</keyword>
<accession>A0ABX5XQ61</accession>
<feature type="transmembrane region" description="Helical" evidence="2">
    <location>
        <begin position="260"/>
        <end position="282"/>
    </location>
</feature>
<proteinExistence type="predicted"/>
<organism evidence="3 4">
    <name type="scientific">Stieleria magnilauensis</name>
    <dbReference type="NCBI Taxonomy" id="2527963"/>
    <lineage>
        <taxon>Bacteria</taxon>
        <taxon>Pseudomonadati</taxon>
        <taxon>Planctomycetota</taxon>
        <taxon>Planctomycetia</taxon>
        <taxon>Pirellulales</taxon>
        <taxon>Pirellulaceae</taxon>
        <taxon>Stieleria</taxon>
    </lineage>
</organism>
<sequence>MNDGEHDDWQESIADYYSEIDYIREMLDPKKRLLESAVLVEKIIKTYFLRSDREKHGLGTLLRMRRQFLGRQLFDNADFAVEMRNRVSHHTRRRNPTDEELEKATRVFLEVVRKHVEEMESRSASTRPSTNAPQIPEPERKSKSSSLRFETNSSNESEPKTYATEIERESRPLLEAADDDPEVTASTIAEYTFCPRAGILTHEGGFSDPEEELPSSALLPWYKREAIEEAYIHALYTLFAMPVGLVVTFVIVTLMMRGHALYFAAVLLLVAIWLFFAVKAFWNWRDIGHRRLAALLATECNPVSGKNAFQPVDWWGLLLAGYEVRRLEDPLKDERWKLSGKPRRILDKGTMSIPVHRIRKPDGPILPQHIVRVMAHCHLIERTEGADSPFAIILFGNTYQGMTVPNTAENRERFYTALERARAAIIASDNGERQPPEPITGNACSACHFGHPRSVALEDKTMRYGEPLDPVLFHNGKKVFHCDCGDRFHWKPKHERTRKMRKLE</sequence>
<feature type="region of interest" description="Disordered" evidence="1">
    <location>
        <begin position="118"/>
        <end position="166"/>
    </location>
</feature>
<feature type="compositionally biased region" description="Polar residues" evidence="1">
    <location>
        <begin position="144"/>
        <end position="156"/>
    </location>
</feature>
<evidence type="ECO:0008006" key="5">
    <source>
        <dbReference type="Google" id="ProtNLM"/>
    </source>
</evidence>
<feature type="transmembrane region" description="Helical" evidence="2">
    <location>
        <begin position="230"/>
        <end position="254"/>
    </location>
</feature>
<gene>
    <name evidence="3" type="ORF">TBK1r_27340</name>
</gene>
<evidence type="ECO:0000256" key="1">
    <source>
        <dbReference type="SAM" id="MobiDB-lite"/>
    </source>
</evidence>
<reference evidence="3 4" key="1">
    <citation type="submission" date="2019-02" db="EMBL/GenBank/DDBJ databases">
        <title>Deep-cultivation of Planctomycetes and their phenomic and genomic characterization uncovers novel biology.</title>
        <authorList>
            <person name="Wiegand S."/>
            <person name="Jogler M."/>
            <person name="Boedeker C."/>
            <person name="Pinto D."/>
            <person name="Vollmers J."/>
            <person name="Rivas-Marin E."/>
            <person name="Kohn T."/>
            <person name="Peeters S.H."/>
            <person name="Heuer A."/>
            <person name="Rast P."/>
            <person name="Oberbeckmann S."/>
            <person name="Bunk B."/>
            <person name="Jeske O."/>
            <person name="Meyerdierks A."/>
            <person name="Storesund J.E."/>
            <person name="Kallscheuer N."/>
            <person name="Luecker S."/>
            <person name="Lage O.M."/>
            <person name="Pohl T."/>
            <person name="Merkel B.J."/>
            <person name="Hornburger P."/>
            <person name="Mueller R.-W."/>
            <person name="Bruemmer F."/>
            <person name="Labrenz M."/>
            <person name="Spormann A.M."/>
            <person name="Op den Camp H."/>
            <person name="Overmann J."/>
            <person name="Amann R."/>
            <person name="Jetten M.S.M."/>
            <person name="Mascher T."/>
            <person name="Medema M.H."/>
            <person name="Devos D.P."/>
            <person name="Kaster A.-K."/>
            <person name="Ovreas L."/>
            <person name="Rohde M."/>
            <person name="Galperin M.Y."/>
            <person name="Jogler C."/>
        </authorList>
    </citation>
    <scope>NUCLEOTIDE SEQUENCE [LARGE SCALE GENOMIC DNA]</scope>
    <source>
        <strain evidence="3 4">TBK1r</strain>
    </source>
</reference>
<dbReference type="RefSeq" id="WP_145211124.1">
    <property type="nucleotide sequence ID" value="NZ_CP036432.1"/>
</dbReference>
<evidence type="ECO:0000256" key="2">
    <source>
        <dbReference type="SAM" id="Phobius"/>
    </source>
</evidence>
<protein>
    <recommendedName>
        <fullName evidence="5">DUF4145 domain-containing protein</fullName>
    </recommendedName>
</protein>